<reference evidence="2 3" key="1">
    <citation type="submission" date="2016-03" db="EMBL/GenBank/DDBJ databases">
        <title>EvidentialGene: Evidence-directed Construction of Genes on Genomes.</title>
        <authorList>
            <person name="Gilbert D.G."/>
            <person name="Choi J.-H."/>
            <person name="Mockaitis K."/>
            <person name="Colbourne J."/>
            <person name="Pfrender M."/>
        </authorList>
    </citation>
    <scope>NUCLEOTIDE SEQUENCE [LARGE SCALE GENOMIC DNA]</scope>
    <source>
        <strain evidence="2 3">Xinb3</strain>
        <tissue evidence="2">Complete organism</tissue>
    </source>
</reference>
<feature type="non-terminal residue" evidence="2">
    <location>
        <position position="1"/>
    </location>
</feature>
<organism evidence="2 3">
    <name type="scientific">Daphnia magna</name>
    <dbReference type="NCBI Taxonomy" id="35525"/>
    <lineage>
        <taxon>Eukaryota</taxon>
        <taxon>Metazoa</taxon>
        <taxon>Ecdysozoa</taxon>
        <taxon>Arthropoda</taxon>
        <taxon>Crustacea</taxon>
        <taxon>Branchiopoda</taxon>
        <taxon>Diplostraca</taxon>
        <taxon>Cladocera</taxon>
        <taxon>Anomopoda</taxon>
        <taxon>Daphniidae</taxon>
        <taxon>Daphnia</taxon>
    </lineage>
</organism>
<dbReference type="EMBL" id="LRGB01005322">
    <property type="protein sequence ID" value="KZS02103.1"/>
    <property type="molecule type" value="Genomic_DNA"/>
</dbReference>
<proteinExistence type="predicted"/>
<gene>
    <name evidence="2" type="ORF">APZ42_000995</name>
</gene>
<evidence type="ECO:0000256" key="1">
    <source>
        <dbReference type="SAM" id="MobiDB-lite"/>
    </source>
</evidence>
<dbReference type="Proteomes" id="UP000076858">
    <property type="component" value="Unassembled WGS sequence"/>
</dbReference>
<dbReference type="AlphaFoldDB" id="A0A164J8P0"/>
<name>A0A164J8P0_9CRUS</name>
<accession>A0A164J8P0</accession>
<keyword evidence="3" id="KW-1185">Reference proteome</keyword>
<dbReference type="OrthoDB" id="6375653at2759"/>
<protein>
    <submittedName>
        <fullName evidence="2">Uncharacterized protein</fullName>
    </submittedName>
</protein>
<evidence type="ECO:0000313" key="3">
    <source>
        <dbReference type="Proteomes" id="UP000076858"/>
    </source>
</evidence>
<dbReference type="PANTHER" id="PTHR47331:SF5">
    <property type="entry name" value="RIBONUCLEASE H"/>
    <property type="match status" value="1"/>
</dbReference>
<dbReference type="PANTHER" id="PTHR47331">
    <property type="entry name" value="PHD-TYPE DOMAIN-CONTAINING PROTEIN"/>
    <property type="match status" value="1"/>
</dbReference>
<feature type="non-terminal residue" evidence="2">
    <location>
        <position position="306"/>
    </location>
</feature>
<evidence type="ECO:0000313" key="2">
    <source>
        <dbReference type="EMBL" id="KZS02103.1"/>
    </source>
</evidence>
<feature type="compositionally biased region" description="Polar residues" evidence="1">
    <location>
        <begin position="1"/>
        <end position="11"/>
    </location>
</feature>
<sequence>SRAHQASTNQRAGPARGAPVPTPREGTTPAPKTPYCFKCEGEHRLADCQFFKNMPVAGRMTFLMVRGLYNCCFGVRHGASNCSFKKECGKDGCKAFHHPLIHTDRGLPERTGTLHSARATSGTIAFGVIHLDAMNADRELVPINVMLDAGSNTTFIREGLVRSLRISGERQTLRVQGVADVASTHPNSEELFLQLMTAFGDMVTLRNSTLKTVTQPVPVYNWEQLRHRWTHLNDLPPLRSSGGRIDVLIGLNHTTLITPTDYRLGADNEPAAIKTRLGWTILGVLGSGSTTEALCHRAFASPDVHI</sequence>
<feature type="region of interest" description="Disordered" evidence="1">
    <location>
        <begin position="1"/>
        <end position="29"/>
    </location>
</feature>
<comment type="caution">
    <text evidence="2">The sequence shown here is derived from an EMBL/GenBank/DDBJ whole genome shotgun (WGS) entry which is preliminary data.</text>
</comment>